<dbReference type="EMBL" id="JBHUON010000011">
    <property type="protein sequence ID" value="MFD2865211.1"/>
    <property type="molecule type" value="Genomic_DNA"/>
</dbReference>
<evidence type="ECO:0000313" key="2">
    <source>
        <dbReference type="Proteomes" id="UP001597601"/>
    </source>
</evidence>
<evidence type="ECO:0008006" key="3">
    <source>
        <dbReference type="Google" id="ProtNLM"/>
    </source>
</evidence>
<dbReference type="RefSeq" id="WP_377127123.1">
    <property type="nucleotide sequence ID" value="NZ_JBHUHN010000001.1"/>
</dbReference>
<protein>
    <recommendedName>
        <fullName evidence="3">PepSY-like beta-lactamase-inhibitor</fullName>
    </recommendedName>
</protein>
<evidence type="ECO:0000313" key="1">
    <source>
        <dbReference type="EMBL" id="MFD2865211.1"/>
    </source>
</evidence>
<sequence>MKKLIFTIAAICGIQGGSILVAQDIKSSKVPAAVTAALMKKYPVATKITWEKEKGNYEGNWGGKSGEDMSVTFTPAGAFVEQVEAIKTSALPATVTKYLQAHYKGVKVDEAGKATAANGTITYEAIVKHKEVVFDAQGNFLKVE</sequence>
<accession>A0ABW5XP90</accession>
<reference evidence="2" key="1">
    <citation type="journal article" date="2019" name="Int. J. Syst. Evol. Microbiol.">
        <title>The Global Catalogue of Microorganisms (GCM) 10K type strain sequencing project: providing services to taxonomists for standard genome sequencing and annotation.</title>
        <authorList>
            <consortium name="The Broad Institute Genomics Platform"/>
            <consortium name="The Broad Institute Genome Sequencing Center for Infectious Disease"/>
            <person name="Wu L."/>
            <person name="Ma J."/>
        </authorList>
    </citation>
    <scope>NUCLEOTIDE SEQUENCE [LARGE SCALE GENOMIC DNA]</scope>
    <source>
        <strain evidence="2">KCTC 52232</strain>
    </source>
</reference>
<gene>
    <name evidence="1" type="ORF">ACFSYC_10985</name>
</gene>
<proteinExistence type="predicted"/>
<dbReference type="Gene3D" id="3.10.450.360">
    <property type="match status" value="1"/>
</dbReference>
<dbReference type="Proteomes" id="UP001597601">
    <property type="component" value="Unassembled WGS sequence"/>
</dbReference>
<keyword evidence="2" id="KW-1185">Reference proteome</keyword>
<comment type="caution">
    <text evidence="1">The sequence shown here is derived from an EMBL/GenBank/DDBJ whole genome shotgun (WGS) entry which is preliminary data.</text>
</comment>
<organism evidence="1 2">
    <name type="scientific">Mucilaginibacter antarcticus</name>
    <dbReference type="NCBI Taxonomy" id="1855725"/>
    <lineage>
        <taxon>Bacteria</taxon>
        <taxon>Pseudomonadati</taxon>
        <taxon>Bacteroidota</taxon>
        <taxon>Sphingobacteriia</taxon>
        <taxon>Sphingobacteriales</taxon>
        <taxon>Sphingobacteriaceae</taxon>
        <taxon>Mucilaginibacter</taxon>
    </lineage>
</organism>
<dbReference type="SUPFAM" id="SSF160574">
    <property type="entry name" value="BT0923-like"/>
    <property type="match status" value="1"/>
</dbReference>
<name>A0ABW5XP90_9SPHI</name>